<dbReference type="NCBIfam" id="NF006134">
    <property type="entry name" value="PRK08279.1"/>
    <property type="match status" value="1"/>
</dbReference>
<keyword evidence="12 22" id="KW-0472">Membrane</keyword>
<keyword evidence="9" id="KW-0067">ATP-binding</keyword>
<proteinExistence type="inferred from homology"/>
<dbReference type="OrthoDB" id="288590at2759"/>
<keyword evidence="26" id="KW-1185">Reference proteome</keyword>
<dbReference type="GO" id="GO:0005324">
    <property type="term" value="F:long-chain fatty acid transmembrane transporter activity"/>
    <property type="evidence" value="ECO:0007669"/>
    <property type="project" value="TreeGrafter"/>
</dbReference>
<evidence type="ECO:0000256" key="16">
    <source>
        <dbReference type="ARBA" id="ARBA00041297"/>
    </source>
</evidence>
<dbReference type="GO" id="GO:0004467">
    <property type="term" value="F:long-chain fatty acid-CoA ligase activity"/>
    <property type="evidence" value="ECO:0007669"/>
    <property type="project" value="UniProtKB-EC"/>
</dbReference>
<dbReference type="InterPro" id="IPR025110">
    <property type="entry name" value="AMP-bd_C"/>
</dbReference>
<keyword evidence="5" id="KW-0436">Ligase</keyword>
<keyword evidence="10 22" id="KW-1133">Transmembrane helix</keyword>
<evidence type="ECO:0000313" key="26">
    <source>
        <dbReference type="Proteomes" id="UP000494165"/>
    </source>
</evidence>
<evidence type="ECO:0000256" key="10">
    <source>
        <dbReference type="ARBA" id="ARBA00022989"/>
    </source>
</evidence>
<gene>
    <name evidence="25" type="ORF">CLODIP_2_CD10604</name>
</gene>
<keyword evidence="4" id="KW-1003">Cell membrane</keyword>
<evidence type="ECO:0000256" key="13">
    <source>
        <dbReference type="ARBA" id="ARBA00023140"/>
    </source>
</evidence>
<evidence type="ECO:0000256" key="8">
    <source>
        <dbReference type="ARBA" id="ARBA00022832"/>
    </source>
</evidence>
<protein>
    <recommendedName>
        <fullName evidence="20">Very long-chain fatty acid transport protein</fullName>
        <ecNumber evidence="14">6.2.1.3</ecNumber>
    </recommendedName>
    <alternativeName>
        <fullName evidence="16">Long-chain-fatty-acid--CoA ligase</fullName>
    </alternativeName>
    <alternativeName>
        <fullName evidence="21">Very-long-chain acyl-CoA synthetase</fullName>
    </alternativeName>
</protein>
<keyword evidence="3" id="KW-0813">Transport</keyword>
<dbReference type="Gene3D" id="3.40.50.12780">
    <property type="entry name" value="N-terminal domain of ligase-like"/>
    <property type="match status" value="1"/>
</dbReference>
<dbReference type="PANTHER" id="PTHR43107">
    <property type="entry name" value="LONG-CHAIN FATTY ACID TRANSPORT PROTEIN"/>
    <property type="match status" value="1"/>
</dbReference>
<evidence type="ECO:0000256" key="6">
    <source>
        <dbReference type="ARBA" id="ARBA00022692"/>
    </source>
</evidence>
<keyword evidence="7" id="KW-0547">Nucleotide-binding</keyword>
<evidence type="ECO:0000256" key="21">
    <source>
        <dbReference type="ARBA" id="ARBA00078285"/>
    </source>
</evidence>
<evidence type="ECO:0000256" key="19">
    <source>
        <dbReference type="ARBA" id="ARBA00060276"/>
    </source>
</evidence>
<evidence type="ECO:0000256" key="4">
    <source>
        <dbReference type="ARBA" id="ARBA00022475"/>
    </source>
</evidence>
<evidence type="ECO:0000256" key="12">
    <source>
        <dbReference type="ARBA" id="ARBA00023136"/>
    </source>
</evidence>
<evidence type="ECO:0000256" key="2">
    <source>
        <dbReference type="ARBA" id="ARBA00006432"/>
    </source>
</evidence>
<evidence type="ECO:0000256" key="7">
    <source>
        <dbReference type="ARBA" id="ARBA00022741"/>
    </source>
</evidence>
<dbReference type="EMBL" id="CADEPI010000206">
    <property type="protein sequence ID" value="CAB3380352.1"/>
    <property type="molecule type" value="Genomic_DNA"/>
</dbReference>
<comment type="caution">
    <text evidence="25">The sequence shown here is derived from an EMBL/GenBank/DDBJ whole genome shotgun (WGS) entry which is preliminary data.</text>
</comment>
<evidence type="ECO:0000259" key="24">
    <source>
        <dbReference type="Pfam" id="PF13193"/>
    </source>
</evidence>
<evidence type="ECO:0000256" key="18">
    <source>
        <dbReference type="ARBA" id="ARBA00048666"/>
    </source>
</evidence>
<evidence type="ECO:0000256" key="11">
    <source>
        <dbReference type="ARBA" id="ARBA00023055"/>
    </source>
</evidence>
<dbReference type="Pfam" id="PF13193">
    <property type="entry name" value="AMP-binding_C"/>
    <property type="match status" value="1"/>
</dbReference>
<sequence length="645" mass="72106">MKLQLVAYPLAVLYLLFWGPTYTLPILLAIFAAYVSQNERYRWFYILYKTLPRDLRAIVGFGTVNLRMAKWERQNLNAVSMFHNTVKNHADKVAFYQDDQIWTFKMVLDYSRRVAAYFHAKGYKKGDVVALLSTNRPEYAAIWMGLAEIGVQAALINFNLRKQPLIHSITVAVTTCKSIIYEAGELADAIKEIDSELPNLTKLQLGTGGSLLPGALLLDEELQKVSSKPIPGAVDKLSPNDKLLYVYTSGTTGLPKAAVITHLRFMFMSTGVNVMLQIKHSDCIYTSLPLYHTAGGLLGMGSVLHYGATMALRKKFSVTNFWTDCIKYQCTAAQYIGEICRYLLSAPEKPEDRAHNVRIMFGNGLRPQIWSQFVKRFGIKDIGEFYGATEGNSNIVNFDNTVGAVGFVPRYATSVYPLALIKVNEETGEPLRGSDGLCIKCKIGEAGLFVGKINKKRPVNAFHGYADKKASEKKILNNVFEHGDTFFNSGDILIMDELGYFYFKDRTGDTFRWKGENVATSEVEAVISNVAQLNDAVVYGVEIPGAEGRAGMASIVGVQGEEELNKLAAGIRSNLPSYARPIFLRVLKELPMTGTFKLKKNDLQKEGYNLDVVKDPIYFLDQKSGQFKLLTPEVYKDILDKKFKV</sequence>
<dbReference type="GO" id="GO:0005789">
    <property type="term" value="C:endoplasmic reticulum membrane"/>
    <property type="evidence" value="ECO:0007669"/>
    <property type="project" value="TreeGrafter"/>
</dbReference>
<evidence type="ECO:0000256" key="14">
    <source>
        <dbReference type="ARBA" id="ARBA00026121"/>
    </source>
</evidence>
<dbReference type="Proteomes" id="UP000494165">
    <property type="component" value="Unassembled WGS sequence"/>
</dbReference>
<comment type="catalytic activity">
    <reaction evidence="15">
        <text>a very long-chain fatty acid + ATP + CoA = a very long-chain fatty acyl-CoA + AMP + diphosphate</text>
        <dbReference type="Rhea" id="RHEA:54536"/>
        <dbReference type="ChEBI" id="CHEBI:30616"/>
        <dbReference type="ChEBI" id="CHEBI:33019"/>
        <dbReference type="ChEBI" id="CHEBI:57287"/>
        <dbReference type="ChEBI" id="CHEBI:58950"/>
        <dbReference type="ChEBI" id="CHEBI:138261"/>
        <dbReference type="ChEBI" id="CHEBI:456215"/>
    </reaction>
    <physiologicalReaction direction="left-to-right" evidence="15">
        <dbReference type="Rhea" id="RHEA:54537"/>
    </physiologicalReaction>
</comment>
<evidence type="ECO:0000256" key="9">
    <source>
        <dbReference type="ARBA" id="ARBA00022840"/>
    </source>
</evidence>
<dbReference type="AlphaFoldDB" id="A0A8S1D9F3"/>
<keyword evidence="8" id="KW-0276">Fatty acid metabolism</keyword>
<keyword evidence="13" id="KW-0576">Peroxisome</keyword>
<evidence type="ECO:0000256" key="5">
    <source>
        <dbReference type="ARBA" id="ARBA00022598"/>
    </source>
</evidence>
<dbReference type="Gene3D" id="3.30.300.30">
    <property type="match status" value="1"/>
</dbReference>
<dbReference type="FunFam" id="3.40.50.12780:FF:000019">
    <property type="entry name" value="Long-chain fatty acid transporter"/>
    <property type="match status" value="1"/>
</dbReference>
<dbReference type="PANTHER" id="PTHR43107:SF15">
    <property type="entry name" value="FATTY ACID TRANSPORT PROTEIN 3, ISOFORM A"/>
    <property type="match status" value="1"/>
</dbReference>
<feature type="domain" description="AMP-dependent synthetase/ligase" evidence="23">
    <location>
        <begin position="82"/>
        <end position="431"/>
    </location>
</feature>
<evidence type="ECO:0000256" key="20">
    <source>
        <dbReference type="ARBA" id="ARBA00068795"/>
    </source>
</evidence>
<comment type="catalytic activity">
    <reaction evidence="18">
        <text>tetracosanoate + ATP + CoA = tetracosanoyl-CoA + AMP + diphosphate</text>
        <dbReference type="Rhea" id="RHEA:33639"/>
        <dbReference type="ChEBI" id="CHEBI:30616"/>
        <dbReference type="ChEBI" id="CHEBI:31014"/>
        <dbReference type="ChEBI" id="CHEBI:33019"/>
        <dbReference type="ChEBI" id="CHEBI:57287"/>
        <dbReference type="ChEBI" id="CHEBI:65052"/>
        <dbReference type="ChEBI" id="CHEBI:456215"/>
    </reaction>
    <physiologicalReaction direction="left-to-right" evidence="18">
        <dbReference type="Rhea" id="RHEA:33640"/>
    </physiologicalReaction>
</comment>
<evidence type="ECO:0000256" key="1">
    <source>
        <dbReference type="ARBA" id="ARBA00004651"/>
    </source>
</evidence>
<comment type="similarity">
    <text evidence="2">Belongs to the ATP-dependent AMP-binding enzyme family.</text>
</comment>
<feature type="domain" description="AMP-binding enzyme C-terminal" evidence="24">
    <location>
        <begin position="522"/>
        <end position="597"/>
    </location>
</feature>
<reference evidence="25 26" key="1">
    <citation type="submission" date="2020-04" db="EMBL/GenBank/DDBJ databases">
        <authorList>
            <person name="Alioto T."/>
            <person name="Alioto T."/>
            <person name="Gomez Garrido J."/>
        </authorList>
    </citation>
    <scope>NUCLEOTIDE SEQUENCE [LARGE SCALE GENOMIC DNA]</scope>
</reference>
<evidence type="ECO:0000256" key="15">
    <source>
        <dbReference type="ARBA" id="ARBA00036527"/>
    </source>
</evidence>
<dbReference type="InterPro" id="IPR020845">
    <property type="entry name" value="AMP-binding_CS"/>
</dbReference>
<dbReference type="GO" id="GO:0044539">
    <property type="term" value="P:long-chain fatty acid import into cell"/>
    <property type="evidence" value="ECO:0007669"/>
    <property type="project" value="TreeGrafter"/>
</dbReference>
<dbReference type="FunFam" id="3.30.300.30:FF:000002">
    <property type="entry name" value="Long-chain fatty acid transport protein 1"/>
    <property type="match status" value="1"/>
</dbReference>
<comment type="subcellular location">
    <subcellularLocation>
        <location evidence="1">Cell membrane</location>
        <topology evidence="1">Multi-pass membrane protein</topology>
    </subcellularLocation>
    <subcellularLocation>
        <location evidence="17">Peroxisome membrane</location>
    </subcellularLocation>
</comment>
<dbReference type="GO" id="GO:0005886">
    <property type="term" value="C:plasma membrane"/>
    <property type="evidence" value="ECO:0007669"/>
    <property type="project" value="UniProtKB-SubCell"/>
</dbReference>
<keyword evidence="8" id="KW-0443">Lipid metabolism</keyword>
<feature type="transmembrane region" description="Helical" evidence="22">
    <location>
        <begin position="12"/>
        <end position="35"/>
    </location>
</feature>
<accession>A0A8S1D9F3</accession>
<dbReference type="GO" id="GO:0005524">
    <property type="term" value="F:ATP binding"/>
    <property type="evidence" value="ECO:0007669"/>
    <property type="project" value="UniProtKB-KW"/>
</dbReference>
<name>A0A8S1D9F3_9INSE</name>
<dbReference type="EC" id="6.2.1.3" evidence="14"/>
<evidence type="ECO:0000313" key="25">
    <source>
        <dbReference type="EMBL" id="CAB3380352.1"/>
    </source>
</evidence>
<dbReference type="InterPro" id="IPR000873">
    <property type="entry name" value="AMP-dep_synth/lig_dom"/>
</dbReference>
<keyword evidence="11" id="KW-0445">Lipid transport</keyword>
<dbReference type="GO" id="GO:0005778">
    <property type="term" value="C:peroxisomal membrane"/>
    <property type="evidence" value="ECO:0007669"/>
    <property type="project" value="UniProtKB-SubCell"/>
</dbReference>
<organism evidence="25 26">
    <name type="scientific">Cloeon dipterum</name>
    <dbReference type="NCBI Taxonomy" id="197152"/>
    <lineage>
        <taxon>Eukaryota</taxon>
        <taxon>Metazoa</taxon>
        <taxon>Ecdysozoa</taxon>
        <taxon>Arthropoda</taxon>
        <taxon>Hexapoda</taxon>
        <taxon>Insecta</taxon>
        <taxon>Pterygota</taxon>
        <taxon>Palaeoptera</taxon>
        <taxon>Ephemeroptera</taxon>
        <taxon>Pisciforma</taxon>
        <taxon>Baetidae</taxon>
        <taxon>Cloeon</taxon>
    </lineage>
</organism>
<comment type="function">
    <text evidence="19">Acyl-CoA synthetase required for both the import of long chain fatty acids (LCFAs) (C14-C18) and the activation very long chain fatty acids (VLCFAs) (C20-C26) by esterification of the fatty acids into metabolically active CoA-thioesters for subsequent degradation or incorporation into phospholipids. The transport and fatty acyl-CoA synthetase activities are genetically separable and are thus independent activities. Esterifies VLCFAs in the peroxisome matrix. The VLCFAs are actively transported into peroxisomes by a PXA1-PXA2 heterodimeric transporter in the peroxisomal membrane.</text>
</comment>
<evidence type="ECO:0000259" key="23">
    <source>
        <dbReference type="Pfam" id="PF00501"/>
    </source>
</evidence>
<evidence type="ECO:0000256" key="17">
    <source>
        <dbReference type="ARBA" id="ARBA00046271"/>
    </source>
</evidence>
<dbReference type="InterPro" id="IPR045851">
    <property type="entry name" value="AMP-bd_C_sf"/>
</dbReference>
<keyword evidence="6 22" id="KW-0812">Transmembrane</keyword>
<dbReference type="PROSITE" id="PS00455">
    <property type="entry name" value="AMP_BINDING"/>
    <property type="match status" value="1"/>
</dbReference>
<evidence type="ECO:0000256" key="3">
    <source>
        <dbReference type="ARBA" id="ARBA00022448"/>
    </source>
</evidence>
<dbReference type="InterPro" id="IPR042099">
    <property type="entry name" value="ANL_N_sf"/>
</dbReference>
<evidence type="ECO:0000256" key="22">
    <source>
        <dbReference type="SAM" id="Phobius"/>
    </source>
</evidence>
<dbReference type="Pfam" id="PF00501">
    <property type="entry name" value="AMP-binding"/>
    <property type="match status" value="1"/>
</dbReference>
<dbReference type="SUPFAM" id="SSF56801">
    <property type="entry name" value="Acetyl-CoA synthetase-like"/>
    <property type="match status" value="1"/>
</dbReference>